<keyword evidence="2" id="KW-1185">Reference proteome</keyword>
<dbReference type="AlphaFoldDB" id="A4S464"/>
<name>A4S464_OSTLU</name>
<dbReference type="OrthoDB" id="10564654at2759"/>
<reference evidence="1 2" key="1">
    <citation type="journal article" date="2007" name="Proc. Natl. Acad. Sci. U.S.A.">
        <title>The tiny eukaryote Ostreococcus provides genomic insights into the paradox of plankton speciation.</title>
        <authorList>
            <person name="Palenik B."/>
            <person name="Grimwood J."/>
            <person name="Aerts A."/>
            <person name="Rouze P."/>
            <person name="Salamov A."/>
            <person name="Putnam N."/>
            <person name="Dupont C."/>
            <person name="Jorgensen R."/>
            <person name="Derelle E."/>
            <person name="Rombauts S."/>
            <person name="Zhou K."/>
            <person name="Otillar R."/>
            <person name="Merchant S.S."/>
            <person name="Podell S."/>
            <person name="Gaasterland T."/>
            <person name="Napoli C."/>
            <person name="Gendler K."/>
            <person name="Manuell A."/>
            <person name="Tai V."/>
            <person name="Vallon O."/>
            <person name="Piganeau G."/>
            <person name="Jancek S."/>
            <person name="Heijde M."/>
            <person name="Jabbari K."/>
            <person name="Bowler C."/>
            <person name="Lohr M."/>
            <person name="Robbens S."/>
            <person name="Werner G."/>
            <person name="Dubchak I."/>
            <person name="Pazour G.J."/>
            <person name="Ren Q."/>
            <person name="Paulsen I."/>
            <person name="Delwiche C."/>
            <person name="Schmutz J."/>
            <person name="Rokhsar D."/>
            <person name="Van de Peer Y."/>
            <person name="Moreau H."/>
            <person name="Grigoriev I.V."/>
        </authorList>
    </citation>
    <scope>NUCLEOTIDE SEQUENCE [LARGE SCALE GENOMIC DNA]</scope>
    <source>
        <strain evidence="1 2">CCE9901</strain>
    </source>
</reference>
<organism evidence="1 2">
    <name type="scientific">Ostreococcus lucimarinus (strain CCE9901)</name>
    <dbReference type="NCBI Taxonomy" id="436017"/>
    <lineage>
        <taxon>Eukaryota</taxon>
        <taxon>Viridiplantae</taxon>
        <taxon>Chlorophyta</taxon>
        <taxon>Mamiellophyceae</taxon>
        <taxon>Mamiellales</taxon>
        <taxon>Bathycoccaceae</taxon>
        <taxon>Ostreococcus</taxon>
    </lineage>
</organism>
<evidence type="ECO:0000313" key="1">
    <source>
        <dbReference type="EMBL" id="ABO98509.1"/>
    </source>
</evidence>
<dbReference type="GeneID" id="5004188"/>
<dbReference type="KEGG" id="olu:OSTLU_26302"/>
<evidence type="ECO:0000313" key="2">
    <source>
        <dbReference type="Proteomes" id="UP000001568"/>
    </source>
</evidence>
<protein>
    <submittedName>
        <fullName evidence="1">Uncharacterized protein</fullName>
    </submittedName>
</protein>
<dbReference type="Gramene" id="ABO98509">
    <property type="protein sequence ID" value="ABO98509"/>
    <property type="gene ID" value="OSTLU_26302"/>
</dbReference>
<dbReference type="RefSeq" id="XP_001420216.1">
    <property type="nucleotide sequence ID" value="XM_001420179.1"/>
</dbReference>
<proteinExistence type="predicted"/>
<accession>A4S464</accession>
<dbReference type="EMBL" id="CP000590">
    <property type="protein sequence ID" value="ABO98509.1"/>
    <property type="molecule type" value="Genomic_DNA"/>
</dbReference>
<dbReference type="HOGENOM" id="CLU_2871697_0_0_1"/>
<sequence length="64" mass="6901">MLGWRCYAKVFSLLAPSRSSDNAASDDVEWGEFYRVFGGVAALCVACAMAEMIHYGGGDASLEF</sequence>
<dbReference type="Proteomes" id="UP000001568">
    <property type="component" value="Chromosome 10"/>
</dbReference>
<gene>
    <name evidence="1" type="ORF">OSTLU_26302</name>
</gene>